<dbReference type="Pfam" id="PF00016">
    <property type="entry name" value="RuBisCO_large"/>
    <property type="match status" value="1"/>
</dbReference>
<dbReference type="InterPro" id="IPR036376">
    <property type="entry name" value="RuBisCO_lsu_C_sf"/>
</dbReference>
<name>A0A7W5ZTJ2_9BACT</name>
<dbReference type="InterPro" id="IPR036422">
    <property type="entry name" value="RuBisCO_lsu_N_sf"/>
</dbReference>
<evidence type="ECO:0000259" key="6">
    <source>
        <dbReference type="Pfam" id="PF02788"/>
    </source>
</evidence>
<sequence length="420" mass="45838">MERISATYFIETPFDVEKAANVLAGEQSSGTFVAIPGETDELKERFAAKVESIELLETVSQPALPGAEGYDEYHRAKLNVSWSVENFGYNLPVMISTLQGNLYELTQFTGLKLMDLDVPDSFAAHFAGPRFGIKGCRQLTQVYDRPLIGTIIKPSIGLAAEQTATLVKTLAEAGIDFVKDDELMSSAANSAFEARVDAVMDVINRHADATGKKVMYAFNLSGELDVMLRRYEYLLQAGATCAMVSINTVGLAGVKKICDQGALPVHAHRNGWGMLTRHPLLGIDFVAYQKLWRMVGVDQIHVNGIQNKFWESDDSVVRSIEACRRPLLGGFEVLPVVSSGQWGGQAPETYRRTQTVDLLYMAGGGIMAHPSGPSAGVVALKQAWEAAVKGWSVEEAAQFYPEFGKSVEKFGKSLKLQSVS</sequence>
<proteinExistence type="inferred from homology"/>
<dbReference type="RefSeq" id="WP_183979751.1">
    <property type="nucleotide sequence ID" value="NZ_JACIBY010000021.1"/>
</dbReference>
<dbReference type="EC" id="4.1.1.39" evidence="7"/>
<evidence type="ECO:0000256" key="3">
    <source>
        <dbReference type="ARBA" id="ARBA00022842"/>
    </source>
</evidence>
<reference evidence="7 8" key="1">
    <citation type="submission" date="2020-08" db="EMBL/GenBank/DDBJ databases">
        <title>Genomic Encyclopedia of Type Strains, Phase IV (KMG-IV): sequencing the most valuable type-strain genomes for metagenomic binning, comparative biology and taxonomic classification.</title>
        <authorList>
            <person name="Goeker M."/>
        </authorList>
    </citation>
    <scope>NUCLEOTIDE SEQUENCE [LARGE SCALE GENOMIC DNA]</scope>
    <source>
        <strain evidence="7 8">DSM 17976</strain>
    </source>
</reference>
<dbReference type="PANTHER" id="PTHR42704:SF17">
    <property type="entry name" value="RIBULOSE BISPHOSPHATE CARBOXYLASE LARGE CHAIN"/>
    <property type="match status" value="1"/>
</dbReference>
<comment type="cofactor">
    <cofactor evidence="1">
        <name>Mg(2+)</name>
        <dbReference type="ChEBI" id="CHEBI:18420"/>
    </cofactor>
</comment>
<evidence type="ECO:0000313" key="7">
    <source>
        <dbReference type="EMBL" id="MBB3841826.1"/>
    </source>
</evidence>
<evidence type="ECO:0000259" key="5">
    <source>
        <dbReference type="Pfam" id="PF00016"/>
    </source>
</evidence>
<protein>
    <submittedName>
        <fullName evidence="7">Ribulose-bisphosphate carboxylase large chain</fullName>
        <ecNumber evidence="7">4.1.1.39</ecNumber>
    </submittedName>
</protein>
<dbReference type="Gene3D" id="3.30.70.150">
    <property type="entry name" value="RuBisCO large subunit, N-terminal domain"/>
    <property type="match status" value="1"/>
</dbReference>
<organism evidence="7 8">
    <name type="scientific">Runella defluvii</name>
    <dbReference type="NCBI Taxonomy" id="370973"/>
    <lineage>
        <taxon>Bacteria</taxon>
        <taxon>Pseudomonadati</taxon>
        <taxon>Bacteroidota</taxon>
        <taxon>Cytophagia</taxon>
        <taxon>Cytophagales</taxon>
        <taxon>Spirosomataceae</taxon>
        <taxon>Runella</taxon>
    </lineage>
</organism>
<dbReference type="InterPro" id="IPR000685">
    <property type="entry name" value="RuBisCO_lsu_C"/>
</dbReference>
<evidence type="ECO:0000256" key="1">
    <source>
        <dbReference type="ARBA" id="ARBA00001946"/>
    </source>
</evidence>
<keyword evidence="8" id="KW-1185">Reference proteome</keyword>
<comment type="caution">
    <text evidence="7">The sequence shown here is derived from an EMBL/GenBank/DDBJ whole genome shotgun (WGS) entry which is preliminary data.</text>
</comment>
<dbReference type="InterPro" id="IPR033966">
    <property type="entry name" value="RuBisCO"/>
</dbReference>
<dbReference type="PROSITE" id="PS00157">
    <property type="entry name" value="RUBISCO_LARGE"/>
    <property type="match status" value="1"/>
</dbReference>
<dbReference type="SFLD" id="SFLDS00014">
    <property type="entry name" value="RuBisCO"/>
    <property type="match status" value="1"/>
</dbReference>
<dbReference type="AlphaFoldDB" id="A0A7W5ZTJ2"/>
<dbReference type="InterPro" id="IPR017443">
    <property type="entry name" value="RuBisCO_lsu_fd_N"/>
</dbReference>
<evidence type="ECO:0000256" key="4">
    <source>
        <dbReference type="RuleBase" id="RU003834"/>
    </source>
</evidence>
<dbReference type="SFLD" id="SFLDG00301">
    <property type="entry name" value="RuBisCO-like_proteins"/>
    <property type="match status" value="1"/>
</dbReference>
<dbReference type="Pfam" id="PF02788">
    <property type="entry name" value="RuBisCO_large_N"/>
    <property type="match status" value="1"/>
</dbReference>
<accession>A0A7W5ZTJ2</accession>
<evidence type="ECO:0000256" key="2">
    <source>
        <dbReference type="ARBA" id="ARBA00022723"/>
    </source>
</evidence>
<dbReference type="PANTHER" id="PTHR42704">
    <property type="entry name" value="RIBULOSE BISPHOSPHATE CARBOXYLASE"/>
    <property type="match status" value="1"/>
</dbReference>
<comment type="similarity">
    <text evidence="4">Belongs to the RuBisCO large chain family.</text>
</comment>
<dbReference type="CDD" id="cd08207">
    <property type="entry name" value="RLP_NonPhot"/>
    <property type="match status" value="1"/>
</dbReference>
<feature type="domain" description="Ribulose bisphosphate carboxylase large subunit C-terminal" evidence="5">
    <location>
        <begin position="132"/>
        <end position="409"/>
    </location>
</feature>
<dbReference type="Proteomes" id="UP000541352">
    <property type="component" value="Unassembled WGS sequence"/>
</dbReference>
<keyword evidence="2" id="KW-0479">Metal-binding</keyword>
<feature type="domain" description="Ribulose bisphosphate carboxylase large subunit ferrodoxin-like N-terminal" evidence="6">
    <location>
        <begin position="13"/>
        <end position="121"/>
    </location>
</feature>
<dbReference type="SUPFAM" id="SSF54966">
    <property type="entry name" value="RuBisCO, large subunit, small (N-terminal) domain"/>
    <property type="match status" value="1"/>
</dbReference>
<evidence type="ECO:0000313" key="8">
    <source>
        <dbReference type="Proteomes" id="UP000541352"/>
    </source>
</evidence>
<keyword evidence="7" id="KW-0456">Lyase</keyword>
<keyword evidence="3" id="KW-0460">Magnesium</keyword>
<dbReference type="GO" id="GO:0015977">
    <property type="term" value="P:carbon fixation"/>
    <property type="evidence" value="ECO:0007669"/>
    <property type="project" value="InterPro"/>
</dbReference>
<dbReference type="InterPro" id="IPR020878">
    <property type="entry name" value="RuBisCo_large_chain_AS"/>
</dbReference>
<dbReference type="Gene3D" id="3.20.20.110">
    <property type="entry name" value="Ribulose bisphosphate carboxylase, large subunit, C-terminal domain"/>
    <property type="match status" value="1"/>
</dbReference>
<dbReference type="SUPFAM" id="SSF51649">
    <property type="entry name" value="RuBisCo, C-terminal domain"/>
    <property type="match status" value="1"/>
</dbReference>
<dbReference type="GO" id="GO:0016984">
    <property type="term" value="F:ribulose-bisphosphate carboxylase activity"/>
    <property type="evidence" value="ECO:0007669"/>
    <property type="project" value="UniProtKB-EC"/>
</dbReference>
<dbReference type="GO" id="GO:0000287">
    <property type="term" value="F:magnesium ion binding"/>
    <property type="evidence" value="ECO:0007669"/>
    <property type="project" value="InterPro"/>
</dbReference>
<gene>
    <name evidence="7" type="ORF">FHS57_005855</name>
</gene>
<dbReference type="EMBL" id="JACIBY010000021">
    <property type="protein sequence ID" value="MBB3841826.1"/>
    <property type="molecule type" value="Genomic_DNA"/>
</dbReference>